<organism evidence="2 3">
    <name type="scientific">Deinococcus marmoris</name>
    <dbReference type="NCBI Taxonomy" id="249408"/>
    <lineage>
        <taxon>Bacteria</taxon>
        <taxon>Thermotogati</taxon>
        <taxon>Deinococcota</taxon>
        <taxon>Deinococci</taxon>
        <taxon>Deinococcales</taxon>
        <taxon>Deinococcaceae</taxon>
        <taxon>Deinococcus</taxon>
    </lineage>
</organism>
<keyword evidence="3" id="KW-1185">Reference proteome</keyword>
<proteinExistence type="predicted"/>
<protein>
    <submittedName>
        <fullName evidence="2">Uncharacterized protein</fullName>
    </submittedName>
</protein>
<evidence type="ECO:0000256" key="1">
    <source>
        <dbReference type="SAM" id="Phobius"/>
    </source>
</evidence>
<evidence type="ECO:0000313" key="2">
    <source>
        <dbReference type="EMBL" id="OLV16141.1"/>
    </source>
</evidence>
<keyword evidence="1" id="KW-1133">Transmembrane helix</keyword>
<sequence>MRFQSIYLDMRPLLTKWLGVLATLVFLFLMVTSVRPDFERAFAQYISVYSGQHEAAQQGTGFKFWMACLNSEACRSGLLLSWTAPLMVKSALISGVIFGLFSASFGLYWRPEVMANRDMRVNSVKVEESRQTSPVPPGGTL</sequence>
<gene>
    <name evidence="2" type="ORF">BOO71_0012838</name>
</gene>
<keyword evidence="1" id="KW-0472">Membrane</keyword>
<keyword evidence="1" id="KW-0812">Transmembrane</keyword>
<reference evidence="2 3" key="1">
    <citation type="submission" date="2017-01" db="EMBL/GenBank/DDBJ databases">
        <title>Genome Analysis of Deinococcus marmoris KOPRI26562.</title>
        <authorList>
            <person name="Kim J.H."/>
            <person name="Oh H.-M."/>
        </authorList>
    </citation>
    <scope>NUCLEOTIDE SEQUENCE [LARGE SCALE GENOMIC DNA]</scope>
    <source>
        <strain evidence="2 3">KOPRI26562</strain>
    </source>
</reference>
<dbReference type="Proteomes" id="UP000186607">
    <property type="component" value="Unassembled WGS sequence"/>
</dbReference>
<dbReference type="AlphaFoldDB" id="A0A1U7NTA4"/>
<dbReference type="STRING" id="249408.BOO71_0012838"/>
<feature type="transmembrane region" description="Helical" evidence="1">
    <location>
        <begin position="86"/>
        <end position="109"/>
    </location>
</feature>
<comment type="caution">
    <text evidence="2">The sequence shown here is derived from an EMBL/GenBank/DDBJ whole genome shotgun (WGS) entry which is preliminary data.</text>
</comment>
<evidence type="ECO:0000313" key="3">
    <source>
        <dbReference type="Proteomes" id="UP000186607"/>
    </source>
</evidence>
<name>A0A1U7NTA4_9DEIO</name>
<accession>A0A1U7NTA4</accession>
<dbReference type="EMBL" id="MSTI01000154">
    <property type="protein sequence ID" value="OLV16141.1"/>
    <property type="molecule type" value="Genomic_DNA"/>
</dbReference>